<proteinExistence type="predicted"/>
<accession>A0AAU3IC88</accession>
<protein>
    <recommendedName>
        <fullName evidence="1">MmyB-like transcription regulator ligand binding domain-containing protein</fullName>
    </recommendedName>
</protein>
<evidence type="ECO:0000313" key="2">
    <source>
        <dbReference type="EMBL" id="WTZ12776.1"/>
    </source>
</evidence>
<reference evidence="2" key="1">
    <citation type="submission" date="2022-10" db="EMBL/GenBank/DDBJ databases">
        <title>The complete genomes of actinobacterial strains from the NBC collection.</title>
        <authorList>
            <person name="Joergensen T.S."/>
            <person name="Alvarez Arevalo M."/>
            <person name="Sterndorff E.B."/>
            <person name="Faurdal D."/>
            <person name="Vuksanovic O."/>
            <person name="Mourched A.-S."/>
            <person name="Charusanti P."/>
            <person name="Shaw S."/>
            <person name="Blin K."/>
            <person name="Weber T."/>
        </authorList>
    </citation>
    <scope>NUCLEOTIDE SEQUENCE</scope>
    <source>
        <strain evidence="2">NBC_01393</strain>
    </source>
</reference>
<dbReference type="InterPro" id="IPR041413">
    <property type="entry name" value="MLTR_LBD"/>
</dbReference>
<dbReference type="Pfam" id="PF17765">
    <property type="entry name" value="MLTR_LBD"/>
    <property type="match status" value="1"/>
</dbReference>
<name>A0AAU3IC88_9ACTN</name>
<evidence type="ECO:0000259" key="1">
    <source>
        <dbReference type="Pfam" id="PF17765"/>
    </source>
</evidence>
<dbReference type="AlphaFoldDB" id="A0AAU3IC88"/>
<feature type="domain" description="MmyB-like transcription regulator ligand binding" evidence="1">
    <location>
        <begin position="29"/>
        <end position="125"/>
    </location>
</feature>
<dbReference type="PANTHER" id="PTHR35010">
    <property type="entry name" value="BLL4672 PROTEIN-RELATED"/>
    <property type="match status" value="1"/>
</dbReference>
<dbReference type="PANTHER" id="PTHR35010:SF2">
    <property type="entry name" value="BLL4672 PROTEIN"/>
    <property type="match status" value="1"/>
</dbReference>
<dbReference type="Gene3D" id="3.30.450.180">
    <property type="match status" value="1"/>
</dbReference>
<dbReference type="EMBL" id="CP109546">
    <property type="protein sequence ID" value="WTZ12776.1"/>
    <property type="molecule type" value="Genomic_DNA"/>
</dbReference>
<gene>
    <name evidence="2" type="ORF">OG699_35250</name>
</gene>
<sequence length="219" mass="24316">MAYQAGRQRSQPRPVPESLEAQAYLQDYATLLEAVPFPSFVFDDRWDVVLSNVAFETLFDGVGAHPTAMPGDNFLRFVLFHPDAGSILGEHESSWCLPMLAHFAAAVERNGQDRGLQAIRRDIAQDPIMDAAYRHGLPHWIEAVGPRGVEHDGAVRPLVHPDPRWGSTDCRIVDETPKALQGMGYSRMTLVLREAVRPVTGGPRRARRTRNGAAELRAV</sequence>
<organism evidence="2">
    <name type="scientific">Streptomyces sp. NBC_01393</name>
    <dbReference type="NCBI Taxonomy" id="2903851"/>
    <lineage>
        <taxon>Bacteria</taxon>
        <taxon>Bacillati</taxon>
        <taxon>Actinomycetota</taxon>
        <taxon>Actinomycetes</taxon>
        <taxon>Kitasatosporales</taxon>
        <taxon>Streptomycetaceae</taxon>
        <taxon>Streptomyces</taxon>
    </lineage>
</organism>